<keyword evidence="1 4" id="KW-0378">Hydrolase</keyword>
<dbReference type="CDD" id="cd07205">
    <property type="entry name" value="Pat_PNPLA6_PNPLA7_NTE1_like"/>
    <property type="match status" value="1"/>
</dbReference>
<feature type="short sequence motif" description="GXSXG" evidence="4">
    <location>
        <begin position="36"/>
        <end position="40"/>
    </location>
</feature>
<dbReference type="AlphaFoldDB" id="A0A2J6WFS3"/>
<dbReference type="InterPro" id="IPR050301">
    <property type="entry name" value="NTE"/>
</dbReference>
<dbReference type="Proteomes" id="UP000236910">
    <property type="component" value="Unassembled WGS sequence"/>
</dbReference>
<dbReference type="PANTHER" id="PTHR14226">
    <property type="entry name" value="NEUROPATHY TARGET ESTERASE/SWISS CHEESE D.MELANOGASTER"/>
    <property type="match status" value="1"/>
</dbReference>
<keyword evidence="3 4" id="KW-0443">Lipid metabolism</keyword>
<evidence type="ECO:0000256" key="2">
    <source>
        <dbReference type="ARBA" id="ARBA00022963"/>
    </source>
</evidence>
<gene>
    <name evidence="7" type="ORF">C0175_02035</name>
    <name evidence="6" type="ORF">C0189_00885</name>
</gene>
<dbReference type="PROSITE" id="PS51635">
    <property type="entry name" value="PNPLA"/>
    <property type="match status" value="1"/>
</dbReference>
<reference evidence="8 9" key="1">
    <citation type="submission" date="2018-01" db="EMBL/GenBank/DDBJ databases">
        <title>Metagenomic assembled genomes from two thermal pools in the Uzon Caldera, Kamchatka, Russia.</title>
        <authorList>
            <person name="Wilkins L."/>
            <person name="Ettinger C."/>
        </authorList>
    </citation>
    <scope>NUCLEOTIDE SEQUENCE [LARGE SCALE GENOMIC DNA]</scope>
    <source>
        <strain evidence="7">ARK-10</strain>
        <strain evidence="6">ZAV-07</strain>
    </source>
</reference>
<accession>A0A2J6WFS3</accession>
<organism evidence="6 9">
    <name type="scientific">Caldisericum exile</name>
    <dbReference type="NCBI Taxonomy" id="693075"/>
    <lineage>
        <taxon>Bacteria</taxon>
        <taxon>Pseudomonadati</taxon>
        <taxon>Caldisericota/Cryosericota group</taxon>
        <taxon>Caldisericota</taxon>
        <taxon>Caldisericia</taxon>
        <taxon>Caldisericales</taxon>
        <taxon>Caldisericaceae</taxon>
        <taxon>Caldisericum</taxon>
    </lineage>
</organism>
<feature type="active site" description="Nucleophile" evidence="4">
    <location>
        <position position="38"/>
    </location>
</feature>
<evidence type="ECO:0000256" key="1">
    <source>
        <dbReference type="ARBA" id="ARBA00022801"/>
    </source>
</evidence>
<dbReference type="InterPro" id="IPR002641">
    <property type="entry name" value="PNPLA_dom"/>
</dbReference>
<dbReference type="PANTHER" id="PTHR14226:SF29">
    <property type="entry name" value="NEUROPATHY TARGET ESTERASE SWS"/>
    <property type="match status" value="1"/>
</dbReference>
<evidence type="ECO:0000259" key="5">
    <source>
        <dbReference type="PROSITE" id="PS51635"/>
    </source>
</evidence>
<dbReference type="GO" id="GO:0016042">
    <property type="term" value="P:lipid catabolic process"/>
    <property type="evidence" value="ECO:0007669"/>
    <property type="project" value="UniProtKB-UniRule"/>
</dbReference>
<evidence type="ECO:0000256" key="4">
    <source>
        <dbReference type="PROSITE-ProRule" id="PRU01161"/>
    </source>
</evidence>
<dbReference type="EMBL" id="PNIL01000014">
    <property type="protein sequence ID" value="PMP68572.1"/>
    <property type="molecule type" value="Genomic_DNA"/>
</dbReference>
<evidence type="ECO:0000313" key="8">
    <source>
        <dbReference type="Proteomes" id="UP000236910"/>
    </source>
</evidence>
<dbReference type="Pfam" id="PF01734">
    <property type="entry name" value="Patatin"/>
    <property type="match status" value="1"/>
</dbReference>
<dbReference type="GO" id="GO:0016787">
    <property type="term" value="F:hydrolase activity"/>
    <property type="evidence" value="ECO:0007669"/>
    <property type="project" value="UniProtKB-UniRule"/>
</dbReference>
<feature type="active site" description="Proton acceptor" evidence="4">
    <location>
        <position position="174"/>
    </location>
</feature>
<dbReference type="EMBL" id="PNIX01000122">
    <property type="protein sequence ID" value="PMP83278.1"/>
    <property type="molecule type" value="Genomic_DNA"/>
</dbReference>
<evidence type="ECO:0000313" key="9">
    <source>
        <dbReference type="Proteomes" id="UP000237040"/>
    </source>
</evidence>
<dbReference type="RefSeq" id="WP_424586969.1">
    <property type="nucleotide sequence ID" value="NZ_JBNAUB010000028.1"/>
</dbReference>
<keyword evidence="2 4" id="KW-0442">Lipid degradation</keyword>
<proteinExistence type="predicted"/>
<dbReference type="InterPro" id="IPR016035">
    <property type="entry name" value="Acyl_Trfase/lysoPLipase"/>
</dbReference>
<feature type="domain" description="PNPLA" evidence="5">
    <location>
        <begin position="5"/>
        <end position="187"/>
    </location>
</feature>
<sequence length="278" mass="30792">MKLGLVLSGGGARGLAHIGVLKALEEIGIHPDVITGASMGGIIGAMYSLGIEAKDLENMLSKLDFNELLEIRSFFYSQKENKILNTVVQQTSLIPLFTKLGFDSGRKIRKVFKDITQDKEFKDLKIPFSCVAVDLITERLITLNSGKLYEAMYATGAIPPYLEPLEKDGMLLADGGILSNAPVDVAKEMGAEKVILVDVNPLQTFRRKENFRNAFDIILRVLDITLDTLYIDELAKADYLIQIPLNFDIFDFDKKEEIIKIGYTIGKESLLAKGLKGS</sequence>
<protein>
    <recommendedName>
        <fullName evidence="5">PNPLA domain-containing protein</fullName>
    </recommendedName>
</protein>
<evidence type="ECO:0000313" key="7">
    <source>
        <dbReference type="EMBL" id="PMP83278.1"/>
    </source>
</evidence>
<name>A0A2J6WFS3_9BACT</name>
<feature type="short sequence motif" description="GXGXXG" evidence="4">
    <location>
        <begin position="9"/>
        <end position="14"/>
    </location>
</feature>
<dbReference type="SUPFAM" id="SSF52151">
    <property type="entry name" value="FabD/lysophospholipase-like"/>
    <property type="match status" value="1"/>
</dbReference>
<dbReference type="Gene3D" id="3.40.1090.10">
    <property type="entry name" value="Cytosolic phospholipase A2 catalytic domain"/>
    <property type="match status" value="2"/>
</dbReference>
<feature type="short sequence motif" description="DGA/G" evidence="4">
    <location>
        <begin position="174"/>
        <end position="176"/>
    </location>
</feature>
<dbReference type="Proteomes" id="UP000237040">
    <property type="component" value="Unassembled WGS sequence"/>
</dbReference>
<evidence type="ECO:0000256" key="3">
    <source>
        <dbReference type="ARBA" id="ARBA00023098"/>
    </source>
</evidence>
<comment type="caution">
    <text evidence="6">The sequence shown here is derived from an EMBL/GenBank/DDBJ whole genome shotgun (WGS) entry which is preliminary data.</text>
</comment>
<evidence type="ECO:0000313" key="6">
    <source>
        <dbReference type="EMBL" id="PMP68572.1"/>
    </source>
</evidence>